<dbReference type="Gene3D" id="3.40.50.150">
    <property type="entry name" value="Vaccinia Virus protein VP39"/>
    <property type="match status" value="1"/>
</dbReference>
<dbReference type="Pfam" id="PF13489">
    <property type="entry name" value="Methyltransf_23"/>
    <property type="match status" value="1"/>
</dbReference>
<dbReference type="SUPFAM" id="SSF53335">
    <property type="entry name" value="S-adenosyl-L-methionine-dependent methyltransferases"/>
    <property type="match status" value="1"/>
</dbReference>
<evidence type="ECO:0000256" key="1">
    <source>
        <dbReference type="ARBA" id="ARBA00022679"/>
    </source>
</evidence>
<keyword evidence="3" id="KW-1185">Reference proteome</keyword>
<dbReference type="PANTHER" id="PTHR43861">
    <property type="entry name" value="TRANS-ACONITATE 2-METHYLTRANSFERASE-RELATED"/>
    <property type="match status" value="1"/>
</dbReference>
<dbReference type="GO" id="GO:0016740">
    <property type="term" value="F:transferase activity"/>
    <property type="evidence" value="ECO:0007669"/>
    <property type="project" value="UniProtKB-KW"/>
</dbReference>
<sequence>MIADGLNDAAAKQETRRPCPVCGGEAGGAAFPYATRFNGFTFNRFACRSCHSVFVDPVPNAETFAKMYAKSAYHDAHYAECESRHYRDSAMLLKEFLPAGAHVLDYGCGLGLFLRALKEQSFLATGVEFDREAAEAAATASGCPAYAIGDFAQKSEPASFDALHLGDVLEHLEDPAATLGELMGFLKPGGLLFVEGPLESNPSPVFWAARLFGEAKRLLKPGFAGSGAPTHLLRVDATQQLAFFNRFWPELQAAHWSVYETGWPYQGGGAVKSAIAALAIAIGGKSFFGVTFGNRFRGVFRAPRDPAKERAA</sequence>
<dbReference type="RefSeq" id="WP_085769994.1">
    <property type="nucleotide sequence ID" value="NZ_AP027149.1"/>
</dbReference>
<dbReference type="KEGG" id="mbry:B1812_01355"/>
<dbReference type="EMBL" id="CP019948">
    <property type="protein sequence ID" value="ARN79943.1"/>
    <property type="molecule type" value="Genomic_DNA"/>
</dbReference>
<keyword evidence="1" id="KW-0808">Transferase</keyword>
<dbReference type="CDD" id="cd02440">
    <property type="entry name" value="AdoMet_MTases"/>
    <property type="match status" value="1"/>
</dbReference>
<dbReference type="InterPro" id="IPR029063">
    <property type="entry name" value="SAM-dependent_MTases_sf"/>
</dbReference>
<dbReference type="AlphaFoldDB" id="A0A1W6MQS1"/>
<evidence type="ECO:0000313" key="2">
    <source>
        <dbReference type="EMBL" id="ARN79943.1"/>
    </source>
</evidence>
<evidence type="ECO:0008006" key="4">
    <source>
        <dbReference type="Google" id="ProtNLM"/>
    </source>
</evidence>
<evidence type="ECO:0000313" key="3">
    <source>
        <dbReference type="Proteomes" id="UP000193978"/>
    </source>
</evidence>
<dbReference type="STRING" id="655015.B1812_01355"/>
<dbReference type="OrthoDB" id="9071885at2"/>
<proteinExistence type="predicted"/>
<name>A0A1W6MQS1_9HYPH</name>
<reference evidence="2 3" key="1">
    <citation type="submission" date="2017-02" db="EMBL/GenBank/DDBJ databases">
        <authorList>
            <person name="Peterson S.W."/>
        </authorList>
    </citation>
    <scope>NUCLEOTIDE SEQUENCE [LARGE SCALE GENOMIC DNA]</scope>
    <source>
        <strain evidence="2 3">S285</strain>
    </source>
</reference>
<gene>
    <name evidence="2" type="ORF">B1812_01355</name>
</gene>
<dbReference type="Proteomes" id="UP000193978">
    <property type="component" value="Chromosome"/>
</dbReference>
<dbReference type="PANTHER" id="PTHR43861:SF3">
    <property type="entry name" value="PUTATIVE (AFU_ORTHOLOGUE AFUA_2G14390)-RELATED"/>
    <property type="match status" value="1"/>
</dbReference>
<protein>
    <recommendedName>
        <fullName evidence="4">Methyltransferase type 12</fullName>
    </recommendedName>
</protein>
<accession>A0A1W6MQS1</accession>
<organism evidence="2 3">
    <name type="scientific">Methylocystis bryophila</name>
    <dbReference type="NCBI Taxonomy" id="655015"/>
    <lineage>
        <taxon>Bacteria</taxon>
        <taxon>Pseudomonadati</taxon>
        <taxon>Pseudomonadota</taxon>
        <taxon>Alphaproteobacteria</taxon>
        <taxon>Hyphomicrobiales</taxon>
        <taxon>Methylocystaceae</taxon>
        <taxon>Methylocystis</taxon>
    </lineage>
</organism>